<reference evidence="2" key="1">
    <citation type="submission" date="2020-10" db="EMBL/GenBank/DDBJ databases">
        <title>Taxonomic study of unclassified bacteria belonging to the class Ktedonobacteria.</title>
        <authorList>
            <person name="Yabe S."/>
            <person name="Wang C.M."/>
            <person name="Zheng Y."/>
            <person name="Sakai Y."/>
            <person name="Cavaletti L."/>
            <person name="Monciardini P."/>
            <person name="Donadio S."/>
        </authorList>
    </citation>
    <scope>NUCLEOTIDE SEQUENCE</scope>
    <source>
        <strain evidence="2">SOSP1-1</strain>
    </source>
</reference>
<protein>
    <recommendedName>
        <fullName evidence="4">Transglycosylase</fullName>
    </recommendedName>
</protein>
<dbReference type="EMBL" id="BNJF01000005">
    <property type="protein sequence ID" value="GHO49548.1"/>
    <property type="molecule type" value="Genomic_DNA"/>
</dbReference>
<feature type="transmembrane region" description="Helical" evidence="1">
    <location>
        <begin position="6"/>
        <end position="26"/>
    </location>
</feature>
<dbReference type="Proteomes" id="UP000612362">
    <property type="component" value="Unassembled WGS sequence"/>
</dbReference>
<evidence type="ECO:0000313" key="3">
    <source>
        <dbReference type="Proteomes" id="UP000612362"/>
    </source>
</evidence>
<gene>
    <name evidence="2" type="ORF">KSX_77110</name>
</gene>
<keyword evidence="1" id="KW-1133">Transmembrane helix</keyword>
<evidence type="ECO:0000256" key="1">
    <source>
        <dbReference type="SAM" id="Phobius"/>
    </source>
</evidence>
<organism evidence="2 3">
    <name type="scientific">Ktedonospora formicarum</name>
    <dbReference type="NCBI Taxonomy" id="2778364"/>
    <lineage>
        <taxon>Bacteria</taxon>
        <taxon>Bacillati</taxon>
        <taxon>Chloroflexota</taxon>
        <taxon>Ktedonobacteria</taxon>
        <taxon>Ktedonobacterales</taxon>
        <taxon>Ktedonobacteraceae</taxon>
        <taxon>Ktedonospora</taxon>
    </lineage>
</organism>
<sequence>MVLGALVISLTKLIVWLLIALLVGVLGELIAHRRTPDGFLGAVVLGFLAIFLVVGVLDFHIVGEPYINGVPLISSILAAVLLVVIWSGFVYHRARPYYYRRSTYAHRPRTTRRRWF</sequence>
<comment type="caution">
    <text evidence="2">The sequence shown here is derived from an EMBL/GenBank/DDBJ whole genome shotgun (WGS) entry which is preliminary data.</text>
</comment>
<accession>A0A8J3IC29</accession>
<keyword evidence="1" id="KW-0472">Membrane</keyword>
<feature type="transmembrane region" description="Helical" evidence="1">
    <location>
        <begin position="38"/>
        <end position="57"/>
    </location>
</feature>
<dbReference type="AlphaFoldDB" id="A0A8J3IC29"/>
<keyword evidence="3" id="KW-1185">Reference proteome</keyword>
<feature type="transmembrane region" description="Helical" evidence="1">
    <location>
        <begin position="69"/>
        <end position="91"/>
    </location>
</feature>
<proteinExistence type="predicted"/>
<keyword evidence="1" id="KW-0812">Transmembrane</keyword>
<name>A0A8J3IC29_9CHLR</name>
<evidence type="ECO:0008006" key="4">
    <source>
        <dbReference type="Google" id="ProtNLM"/>
    </source>
</evidence>
<evidence type="ECO:0000313" key="2">
    <source>
        <dbReference type="EMBL" id="GHO49548.1"/>
    </source>
</evidence>
<dbReference type="RefSeq" id="WP_220198661.1">
    <property type="nucleotide sequence ID" value="NZ_BNJF01000005.1"/>
</dbReference>